<protein>
    <submittedName>
        <fullName evidence="2">Uncharacterized protein</fullName>
    </submittedName>
</protein>
<evidence type="ECO:0000313" key="3">
    <source>
        <dbReference type="Proteomes" id="UP000679725"/>
    </source>
</evidence>
<comment type="caution">
    <text evidence="2">The sequence shown here is derived from an EMBL/GenBank/DDBJ whole genome shotgun (WGS) entry which is preliminary data.</text>
</comment>
<name>A0ABN7R8W9_9BACT</name>
<keyword evidence="1" id="KW-0812">Transmembrane</keyword>
<dbReference type="EMBL" id="CAJRAU010000002">
    <property type="protein sequence ID" value="CAG5068840.1"/>
    <property type="molecule type" value="Genomic_DNA"/>
</dbReference>
<keyword evidence="1" id="KW-0472">Membrane</keyword>
<sequence length="46" mass="5451">MIAEQFWQKYSRTFNNTHIMTTILLLLTGALCFALFYKSIGFFEKI</sequence>
<reference evidence="2 3" key="1">
    <citation type="submission" date="2021-04" db="EMBL/GenBank/DDBJ databases">
        <authorList>
            <person name="Rodrigo-Torres L."/>
            <person name="Arahal R. D."/>
            <person name="Lucena T."/>
        </authorList>
    </citation>
    <scope>NUCLEOTIDE SEQUENCE [LARGE SCALE GENOMIC DNA]</scope>
    <source>
        <strain evidence="2 3">CECT 9623</strain>
    </source>
</reference>
<evidence type="ECO:0000313" key="2">
    <source>
        <dbReference type="EMBL" id="CAG5068840.1"/>
    </source>
</evidence>
<accession>A0ABN7R8W9</accession>
<dbReference type="Proteomes" id="UP000679725">
    <property type="component" value="Unassembled WGS sequence"/>
</dbReference>
<proteinExistence type="predicted"/>
<keyword evidence="3" id="KW-1185">Reference proteome</keyword>
<organism evidence="2 3">
    <name type="scientific">Dyadobacter linearis</name>
    <dbReference type="NCBI Taxonomy" id="2823330"/>
    <lineage>
        <taxon>Bacteria</taxon>
        <taxon>Pseudomonadati</taxon>
        <taxon>Bacteroidota</taxon>
        <taxon>Cytophagia</taxon>
        <taxon>Cytophagales</taxon>
        <taxon>Spirosomataceae</taxon>
        <taxon>Dyadobacter</taxon>
    </lineage>
</organism>
<keyword evidence="1" id="KW-1133">Transmembrane helix</keyword>
<feature type="transmembrane region" description="Helical" evidence="1">
    <location>
        <begin position="19"/>
        <end position="37"/>
    </location>
</feature>
<evidence type="ECO:0000256" key="1">
    <source>
        <dbReference type="SAM" id="Phobius"/>
    </source>
</evidence>
<gene>
    <name evidence="2" type="ORF">DYBT9623_01572</name>
</gene>